<evidence type="ECO:0000256" key="2">
    <source>
        <dbReference type="ARBA" id="ARBA00022801"/>
    </source>
</evidence>
<dbReference type="Proteomes" id="UP001153737">
    <property type="component" value="Chromosome 2"/>
</dbReference>
<protein>
    <recommendedName>
        <fullName evidence="6">U6 snRNA phosphodiesterase</fullName>
        <ecNumber evidence="6">3.1.4.-</ecNumber>
    </recommendedName>
</protein>
<dbReference type="GO" id="GO:0016829">
    <property type="term" value="F:lyase activity"/>
    <property type="evidence" value="ECO:0007669"/>
    <property type="project" value="UniProtKB-KW"/>
</dbReference>
<keyword evidence="1 6" id="KW-0540">Nuclease</keyword>
<evidence type="ECO:0000256" key="7">
    <source>
        <dbReference type="SAM" id="MobiDB-lite"/>
    </source>
</evidence>
<keyword evidence="3" id="KW-0456">Lyase</keyword>
<gene>
    <name evidence="8" type="ORF">PHAECO_LOCUS6832</name>
</gene>
<dbReference type="GO" id="GO:1990838">
    <property type="term" value="F:poly(U)-specific exoribonuclease activity, producing 3' uridine cyclic phosphate ends"/>
    <property type="evidence" value="ECO:0007669"/>
    <property type="project" value="UniProtKB-UniRule"/>
</dbReference>
<evidence type="ECO:0000256" key="3">
    <source>
        <dbReference type="ARBA" id="ARBA00023239"/>
    </source>
</evidence>
<comment type="similarity">
    <text evidence="6">Belongs to the 2H phosphoesterase superfamily. USB1 family.</text>
</comment>
<dbReference type="EC" id="3.1.4.-" evidence="6"/>
<dbReference type="PANTHER" id="PTHR13522">
    <property type="entry name" value="U6 SNRNA PHOSPHODIESTERASE 1"/>
    <property type="match status" value="1"/>
</dbReference>
<dbReference type="InterPro" id="IPR027521">
    <property type="entry name" value="Usb1"/>
</dbReference>
<keyword evidence="9" id="KW-1185">Reference proteome</keyword>
<comment type="function">
    <text evidence="6">Phosphodiesterase responsible for the U6 snRNA 3' end processing. Acts as an exoribonuclease (RNase) responsible for trimming the poly(U) tract of the last nucleotides in the pre-U6 snRNA molecule, leading to the formation of mature U6 snRNA.</text>
</comment>
<reference evidence="8" key="2">
    <citation type="submission" date="2022-10" db="EMBL/GenBank/DDBJ databases">
        <authorList>
            <consortium name="ENA_rothamsted_submissions"/>
            <consortium name="culmorum"/>
            <person name="King R."/>
        </authorList>
    </citation>
    <scope>NUCLEOTIDE SEQUENCE</scope>
</reference>
<evidence type="ECO:0000256" key="4">
    <source>
        <dbReference type="ARBA" id="ARBA00023242"/>
    </source>
</evidence>
<dbReference type="OrthoDB" id="49151at2759"/>
<name>A0A9N9SGF3_PHACE</name>
<feature type="active site" description="Proton donor/acceptor" evidence="6">
    <location>
        <position position="134"/>
    </location>
</feature>
<sequence>MSSSTRVGYQNGPNKGALSLLTCYGDGDSSDDDVPGPRVSTKRTHKGDEDICNKRLSKLPVPDVLKNNKTTPDEYISDPSQHGGRIRTFAHERGNWATYVFIPFKECEGIMELLSVIKDAIPSNIEVKQIDEFHISLTKTVILKHHWIDSFIDSLRKKTFQSKKFMILFNDLKIYCNEERTRTFIGMSIKTGHDSLVKLVEIMNECLGDFNLPHFYEDPSFHMSICWCVGDYEEELNSIISQVNHRFHEMMDFYSQDNWYIYVSFLTCKTGNKYFKFHLT</sequence>
<comment type="subcellular location">
    <subcellularLocation>
        <location evidence="6">Nucleus</location>
    </subcellularLocation>
</comment>
<evidence type="ECO:0000313" key="9">
    <source>
        <dbReference type="Proteomes" id="UP001153737"/>
    </source>
</evidence>
<evidence type="ECO:0000256" key="6">
    <source>
        <dbReference type="HAMAP-Rule" id="MF_03040"/>
    </source>
</evidence>
<accession>A0A9N9SGF3</accession>
<dbReference type="AlphaFoldDB" id="A0A9N9SGF3"/>
<dbReference type="GO" id="GO:0034477">
    <property type="term" value="P:U6 snRNA 3'-end processing"/>
    <property type="evidence" value="ECO:0007669"/>
    <property type="project" value="UniProtKB-UniRule"/>
</dbReference>
<dbReference type="Gene3D" id="3.90.1140.10">
    <property type="entry name" value="Cyclic phosphodiesterase"/>
    <property type="match status" value="1"/>
</dbReference>
<dbReference type="GO" id="GO:0005634">
    <property type="term" value="C:nucleus"/>
    <property type="evidence" value="ECO:0007669"/>
    <property type="project" value="UniProtKB-SubCell"/>
</dbReference>
<organism evidence="8 9">
    <name type="scientific">Phaedon cochleariae</name>
    <name type="common">Mustard beetle</name>
    <dbReference type="NCBI Taxonomy" id="80249"/>
    <lineage>
        <taxon>Eukaryota</taxon>
        <taxon>Metazoa</taxon>
        <taxon>Ecdysozoa</taxon>
        <taxon>Arthropoda</taxon>
        <taxon>Hexapoda</taxon>
        <taxon>Insecta</taxon>
        <taxon>Pterygota</taxon>
        <taxon>Neoptera</taxon>
        <taxon>Endopterygota</taxon>
        <taxon>Coleoptera</taxon>
        <taxon>Polyphaga</taxon>
        <taxon>Cucujiformia</taxon>
        <taxon>Chrysomeloidea</taxon>
        <taxon>Chrysomelidae</taxon>
        <taxon>Chrysomelinae</taxon>
        <taxon>Chrysomelini</taxon>
        <taxon>Phaedon</taxon>
    </lineage>
</organism>
<comment type="catalytic activity">
    <reaction evidence="5">
        <text>a 3'-end uridylyl-uridine-RNA = a 3'-end 2',3'-cyclophospho-uridine-RNA + uridine</text>
        <dbReference type="Rhea" id="RHEA:46052"/>
        <dbReference type="Rhea" id="RHEA-COMP:17384"/>
        <dbReference type="Rhea" id="RHEA-COMP:17385"/>
        <dbReference type="ChEBI" id="CHEBI:16704"/>
        <dbReference type="ChEBI" id="CHEBI:85643"/>
        <dbReference type="ChEBI" id="CHEBI:85644"/>
    </reaction>
    <physiologicalReaction direction="left-to-right" evidence="5">
        <dbReference type="Rhea" id="RHEA:46053"/>
    </physiologicalReaction>
</comment>
<reference evidence="8" key="1">
    <citation type="submission" date="2022-01" db="EMBL/GenBank/DDBJ databases">
        <authorList>
            <person name="King R."/>
        </authorList>
    </citation>
    <scope>NUCLEOTIDE SEQUENCE</scope>
</reference>
<feature type="active site" description="Proton donor/acceptor" evidence="6">
    <location>
        <position position="222"/>
    </location>
</feature>
<dbReference type="Pfam" id="PF09749">
    <property type="entry name" value="HVSL"/>
    <property type="match status" value="1"/>
</dbReference>
<feature type="region of interest" description="Disordered" evidence="7">
    <location>
        <begin position="28"/>
        <end position="47"/>
    </location>
</feature>
<keyword evidence="4 6" id="KW-0539">Nucleus</keyword>
<dbReference type="EMBL" id="OU896708">
    <property type="protein sequence ID" value="CAG9818638.1"/>
    <property type="molecule type" value="Genomic_DNA"/>
</dbReference>
<evidence type="ECO:0000256" key="5">
    <source>
        <dbReference type="ARBA" id="ARBA00029300"/>
    </source>
</evidence>
<proteinExistence type="inferred from homology"/>
<keyword evidence="2 6" id="KW-0378">Hydrolase</keyword>
<evidence type="ECO:0000313" key="8">
    <source>
        <dbReference type="EMBL" id="CAG9818638.1"/>
    </source>
</evidence>
<evidence type="ECO:0000256" key="1">
    <source>
        <dbReference type="ARBA" id="ARBA00022722"/>
    </source>
</evidence>
<dbReference type="PANTHER" id="PTHR13522:SF3">
    <property type="entry name" value="U6 SNRNA PHOSPHODIESTERASE 1"/>
    <property type="match status" value="1"/>
</dbReference>
<dbReference type="HAMAP" id="MF_03040">
    <property type="entry name" value="USB1"/>
    <property type="match status" value="1"/>
</dbReference>